<dbReference type="AlphaFoldDB" id="A0A067A2B5"/>
<dbReference type="GO" id="GO:0016787">
    <property type="term" value="F:hydrolase activity"/>
    <property type="evidence" value="ECO:0007669"/>
    <property type="project" value="UniProtKB-ARBA"/>
</dbReference>
<sequence length="229" mass="26907">MKMVIADLKGFEIYVPNGYLFYAEAFIEKNISDRSVEYFLENDSNDWQSVDWHSLDKDALSKVKFKNINWQHDKINMYGKEMYLPRYSAWYGDTDKSYTYSGIHLEPNVWNKGLLYLKERIESITDVKFNSVLMNWYRDGFDHIGWHTDAESELGQNPVIASLNFGASRDFVIRTKDKSQKMSIPLKHGTLLIMGGALQHFWEHSVPPRKKVKEARFNLTFRVIKHDHA</sequence>
<evidence type="ECO:0000256" key="6">
    <source>
        <dbReference type="ARBA" id="ARBA00023002"/>
    </source>
</evidence>
<comment type="cofactor">
    <cofactor evidence="1">
        <name>Fe(2+)</name>
        <dbReference type="ChEBI" id="CHEBI:29033"/>
    </cofactor>
</comment>
<dbReference type="Proteomes" id="UP000027341">
    <property type="component" value="Unassembled WGS sequence"/>
</dbReference>
<evidence type="ECO:0000256" key="8">
    <source>
        <dbReference type="ARBA" id="ARBA00023204"/>
    </source>
</evidence>
<keyword evidence="5" id="KW-0223">Dioxygenase</keyword>
<evidence type="ECO:0000313" key="11">
    <source>
        <dbReference type="Proteomes" id="UP000027341"/>
    </source>
</evidence>
<feature type="domain" description="Fe2OG dioxygenase" evidence="9">
    <location>
        <begin position="128"/>
        <end position="225"/>
    </location>
</feature>
<dbReference type="GO" id="GO:0032451">
    <property type="term" value="F:demethylase activity"/>
    <property type="evidence" value="ECO:0007669"/>
    <property type="project" value="UniProtKB-ARBA"/>
</dbReference>
<dbReference type="GO" id="GO:0140097">
    <property type="term" value="F:catalytic activity, acting on DNA"/>
    <property type="evidence" value="ECO:0007669"/>
    <property type="project" value="UniProtKB-ARBA"/>
</dbReference>
<dbReference type="SUPFAM" id="SSF51197">
    <property type="entry name" value="Clavaminate synthase-like"/>
    <property type="match status" value="1"/>
</dbReference>
<evidence type="ECO:0000256" key="5">
    <source>
        <dbReference type="ARBA" id="ARBA00022964"/>
    </source>
</evidence>
<dbReference type="InterPro" id="IPR005123">
    <property type="entry name" value="Oxoglu/Fe-dep_dioxygenase_dom"/>
</dbReference>
<keyword evidence="7" id="KW-0408">Iron</keyword>
<dbReference type="GO" id="GO:0051213">
    <property type="term" value="F:dioxygenase activity"/>
    <property type="evidence" value="ECO:0007669"/>
    <property type="project" value="UniProtKB-KW"/>
</dbReference>
<protein>
    <recommendedName>
        <fullName evidence="9">Fe2OG dioxygenase domain-containing protein</fullName>
    </recommendedName>
</protein>
<dbReference type="RefSeq" id="WP_155837701.1">
    <property type="nucleotide sequence ID" value="NZ_AP020335.1"/>
</dbReference>
<accession>A0A067A2B5</accession>
<evidence type="ECO:0000259" key="9">
    <source>
        <dbReference type="PROSITE" id="PS51471"/>
    </source>
</evidence>
<evidence type="ECO:0000256" key="4">
    <source>
        <dbReference type="ARBA" id="ARBA00022842"/>
    </source>
</evidence>
<dbReference type="FunFam" id="2.60.120.590:FF:000004">
    <property type="entry name" value="DNA oxidative demethylase ALKBH2"/>
    <property type="match status" value="1"/>
</dbReference>
<gene>
    <name evidence="10" type="ORF">EI16_09655</name>
</gene>
<reference evidence="10 11" key="1">
    <citation type="submission" date="2014-04" db="EMBL/GenBank/DDBJ databases">
        <title>Draft genome sequence of Hydrogenovibrio marinus MH-110, a model organism for aerobic H2 metabolism.</title>
        <authorList>
            <person name="Cha H.J."/>
            <person name="Jo B.H."/>
            <person name="Hwang B.H."/>
        </authorList>
    </citation>
    <scope>NUCLEOTIDE SEQUENCE [LARGE SCALE GENOMIC DNA]</scope>
    <source>
        <strain evidence="10 11">MH-110</strain>
    </source>
</reference>
<dbReference type="GO" id="GO:0006307">
    <property type="term" value="P:DNA alkylation repair"/>
    <property type="evidence" value="ECO:0007669"/>
    <property type="project" value="InterPro"/>
</dbReference>
<dbReference type="STRING" id="28885.EI16_09655"/>
<dbReference type="Gene3D" id="2.60.120.590">
    <property type="entry name" value="Alpha-ketoglutarate-dependent dioxygenase AlkB-like"/>
    <property type="match status" value="1"/>
</dbReference>
<evidence type="ECO:0000256" key="2">
    <source>
        <dbReference type="ARBA" id="ARBA00022723"/>
    </source>
</evidence>
<proteinExistence type="predicted"/>
<evidence type="ECO:0000256" key="1">
    <source>
        <dbReference type="ARBA" id="ARBA00001954"/>
    </source>
</evidence>
<dbReference type="EMBL" id="JMIU01000001">
    <property type="protein sequence ID" value="KDN96515.1"/>
    <property type="molecule type" value="Genomic_DNA"/>
</dbReference>
<comment type="caution">
    <text evidence="10">The sequence shown here is derived from an EMBL/GenBank/DDBJ whole genome shotgun (WGS) entry which is preliminary data.</text>
</comment>
<dbReference type="GO" id="GO:0016705">
    <property type="term" value="F:oxidoreductase activity, acting on paired donors, with incorporation or reduction of molecular oxygen"/>
    <property type="evidence" value="ECO:0007669"/>
    <property type="project" value="UniProtKB-ARBA"/>
</dbReference>
<dbReference type="PROSITE" id="PS51471">
    <property type="entry name" value="FE2OG_OXY"/>
    <property type="match status" value="1"/>
</dbReference>
<dbReference type="InterPro" id="IPR027450">
    <property type="entry name" value="AlkB-like"/>
</dbReference>
<keyword evidence="6" id="KW-0560">Oxidoreductase</keyword>
<dbReference type="InterPro" id="IPR037151">
    <property type="entry name" value="AlkB-like_sf"/>
</dbReference>
<evidence type="ECO:0000313" key="10">
    <source>
        <dbReference type="EMBL" id="KDN96515.1"/>
    </source>
</evidence>
<keyword evidence="11" id="KW-1185">Reference proteome</keyword>
<dbReference type="Pfam" id="PF13532">
    <property type="entry name" value="2OG-FeII_Oxy_2"/>
    <property type="match status" value="1"/>
</dbReference>
<organism evidence="10 11">
    <name type="scientific">Hydrogenovibrio marinus</name>
    <dbReference type="NCBI Taxonomy" id="28885"/>
    <lineage>
        <taxon>Bacteria</taxon>
        <taxon>Pseudomonadati</taxon>
        <taxon>Pseudomonadota</taxon>
        <taxon>Gammaproteobacteria</taxon>
        <taxon>Thiotrichales</taxon>
        <taxon>Piscirickettsiaceae</taxon>
        <taxon>Hydrogenovibrio</taxon>
    </lineage>
</organism>
<dbReference type="InterPro" id="IPR032854">
    <property type="entry name" value="ALKBH3"/>
</dbReference>
<evidence type="ECO:0000256" key="7">
    <source>
        <dbReference type="ARBA" id="ARBA00023004"/>
    </source>
</evidence>
<keyword evidence="8" id="KW-0234">DNA repair</keyword>
<keyword evidence="2" id="KW-0479">Metal-binding</keyword>
<dbReference type="PANTHER" id="PTHR31212">
    <property type="entry name" value="ALPHA-KETOGLUTARATE-DEPENDENT DIOXYGENASE ALKB HOMOLOG 3"/>
    <property type="match status" value="1"/>
</dbReference>
<dbReference type="GO" id="GO:0046872">
    <property type="term" value="F:metal ion binding"/>
    <property type="evidence" value="ECO:0007669"/>
    <property type="project" value="UniProtKB-KW"/>
</dbReference>
<evidence type="ECO:0000256" key="3">
    <source>
        <dbReference type="ARBA" id="ARBA00022763"/>
    </source>
</evidence>
<keyword evidence="3" id="KW-0227">DNA damage</keyword>
<dbReference type="PANTHER" id="PTHR31212:SF4">
    <property type="entry name" value="ALPHA-KETOGLUTARATE-DEPENDENT DIOXYGENASE ALKB HOMOLOG 3"/>
    <property type="match status" value="1"/>
</dbReference>
<name>A0A067A2B5_HYDMR</name>
<keyword evidence="4" id="KW-0460">Magnesium</keyword>